<dbReference type="SUPFAM" id="SSF82171">
    <property type="entry name" value="DPP6 N-terminal domain-like"/>
    <property type="match status" value="1"/>
</dbReference>
<feature type="domain" description="Hydrazine synthase alpha subunit middle" evidence="1">
    <location>
        <begin position="576"/>
        <end position="641"/>
    </location>
</feature>
<sequence>MIKHKNENKFTLFGRLNLLTASVLIAILSACGGGSADTGGNGNNGGSGGSGGGFFDPTVDELPIAYVRRPAPLDNNNNLIESDLRDPVEFRPGAHLIVKAAASLSAAELDVTAAIIGDTGDVRDPEFNYNGTRLVFSLFMEDDNMGADETWDIYEYNLTQPLSQSAGNENPRRIMIIDDAILGHDIGPSYLPGNRIIFSSTRAKRTGSIALDEGGSAFSPTIEANNSETLALNIHSMDAANGANLQQLTFNMSHDLDPVMIRSIPNLQWQIMFTRWENSPGRNQMSLYAMRPDGTEMIHLYGAHSNNLGTANSAMQFSQPHETSDGDVLVLGRAFDQTQDGGDPVIVNVSGYVDNTVGSNSNPGGGGPGQSSVSNGVVSTDLTLSLSGRYSSVLPILDGTNRALASYSLCFVDITNPGTMAVTTVLCNDPLVNNPLGPNQAVAPPRYGVFVLNLGGNTILPVTLAQPNTYFTDLAIAQGFNTEGTQLNYSFDIANTAKIGTLHIRSVYDLDGVFDPRGSTATDLNDFIDPAISTFDAANNPALIERPAKFLRIVKGTYLPDDSIIDFDGAAYGLDPTGQLMRQIIGYAPIEPDGSVRVNVPSDVPLSFSILDADGHRISQRHNNWVVVRPGEELTCNGCHDHGSGNPHGRQSLSSSGINAAATAVNPGALGLSFPNSVNTYVVGVGQTMAYIRSESLGLTPTIDMNFTDNWTDAAAAGRPVDAPTVASYNSVEATARPLNRGACLNVWDENCRIIINYPAHVQPIWELARVDSGAIGRQCISCHTTYDAVNMLIQVPLGRYQLDLTTNSPDANGNSIDTQDADYVKSYVELLGPDNQLEVMGAALVDVAGPISVFQGTGLIEIANSGQANGSNPFFDIFSRAYYDANVGAIDPNDPNAPVPHWDPGANAGAGGAWLTTGELKIISEWIDLGAQYYNNPLVAPIN</sequence>
<accession>A0A3B1APJ9</accession>
<protein>
    <recommendedName>
        <fullName evidence="1">Hydrazine synthase alpha subunit middle domain-containing protein</fullName>
    </recommendedName>
</protein>
<dbReference type="Pfam" id="PF18582">
    <property type="entry name" value="HZS_alpha"/>
    <property type="match status" value="1"/>
</dbReference>
<proteinExistence type="predicted"/>
<dbReference type="InterPro" id="IPR011042">
    <property type="entry name" value="6-blade_b-propeller_TolB-like"/>
</dbReference>
<dbReference type="AlphaFoldDB" id="A0A3B1APJ9"/>
<name>A0A3B1APJ9_9ZZZZ</name>
<evidence type="ECO:0000259" key="1">
    <source>
        <dbReference type="Pfam" id="PF18582"/>
    </source>
</evidence>
<reference evidence="2" key="1">
    <citation type="submission" date="2018-06" db="EMBL/GenBank/DDBJ databases">
        <authorList>
            <person name="Zhirakovskaya E."/>
        </authorList>
    </citation>
    <scope>NUCLEOTIDE SEQUENCE</scope>
</reference>
<dbReference type="InterPro" id="IPR040698">
    <property type="entry name" value="HZS_alpha_mid"/>
</dbReference>
<evidence type="ECO:0000313" key="2">
    <source>
        <dbReference type="EMBL" id="VAW94606.1"/>
    </source>
</evidence>
<gene>
    <name evidence="2" type="ORF">MNBD_GAMMA21-2983</name>
</gene>
<dbReference type="PROSITE" id="PS51257">
    <property type="entry name" value="PROKAR_LIPOPROTEIN"/>
    <property type="match status" value="1"/>
</dbReference>
<dbReference type="EMBL" id="UOFR01000029">
    <property type="protein sequence ID" value="VAW94606.1"/>
    <property type="molecule type" value="Genomic_DNA"/>
</dbReference>
<dbReference type="Gene3D" id="2.120.10.30">
    <property type="entry name" value="TolB, C-terminal domain"/>
    <property type="match status" value="1"/>
</dbReference>
<organism evidence="2">
    <name type="scientific">hydrothermal vent metagenome</name>
    <dbReference type="NCBI Taxonomy" id="652676"/>
    <lineage>
        <taxon>unclassified sequences</taxon>
        <taxon>metagenomes</taxon>
        <taxon>ecological metagenomes</taxon>
    </lineage>
</organism>